<dbReference type="PROSITE" id="PS50110">
    <property type="entry name" value="RESPONSE_REGULATORY"/>
    <property type="match status" value="1"/>
</dbReference>
<dbReference type="PANTHER" id="PTHR44688:SF16">
    <property type="entry name" value="DNA-BINDING TRANSCRIPTIONAL ACTIVATOR DEVR_DOSR"/>
    <property type="match status" value="1"/>
</dbReference>
<proteinExistence type="predicted"/>
<keyword evidence="4" id="KW-0597">Phosphoprotein</keyword>
<evidence type="ECO:0000256" key="3">
    <source>
        <dbReference type="ARBA" id="ARBA00023163"/>
    </source>
</evidence>
<evidence type="ECO:0000259" key="6">
    <source>
        <dbReference type="PROSITE" id="PS50110"/>
    </source>
</evidence>
<dbReference type="EMBL" id="JACJJC010000026">
    <property type="protein sequence ID" value="MBM6704914.1"/>
    <property type="molecule type" value="Genomic_DNA"/>
</dbReference>
<sequence length="215" mass="23833">MTAFSHRPDPVVRLVDDDQSVLKALGTYLDVAGFRVAAYDSAARFLNEDDFSVPGCLVLDVRMPRMTGIELQHEMKVRGIDLPIIFLSAHGDIAMAVDAVKAGAKTFLVKPPKLDELAETIAEAIEENVERRAKVRDWLELRADFEKLTPAEKAVAGMIVKGLTNAVIAEALGMAERTVKAHRASVYEKLDVENAVELADFLHELDDYRKELESK</sequence>
<dbReference type="SMART" id="SM00448">
    <property type="entry name" value="REC"/>
    <property type="match status" value="1"/>
</dbReference>
<dbReference type="InterPro" id="IPR036388">
    <property type="entry name" value="WH-like_DNA-bd_sf"/>
</dbReference>
<keyword evidence="2" id="KW-0238">DNA-binding</keyword>
<evidence type="ECO:0000259" key="5">
    <source>
        <dbReference type="PROSITE" id="PS50043"/>
    </source>
</evidence>
<feature type="domain" description="Response regulatory" evidence="6">
    <location>
        <begin position="11"/>
        <end position="125"/>
    </location>
</feature>
<evidence type="ECO:0000256" key="4">
    <source>
        <dbReference type="PROSITE-ProRule" id="PRU00169"/>
    </source>
</evidence>
<dbReference type="PRINTS" id="PR00038">
    <property type="entry name" value="HTHLUXR"/>
</dbReference>
<dbReference type="Gene3D" id="1.10.10.10">
    <property type="entry name" value="Winged helix-like DNA-binding domain superfamily/Winged helix DNA-binding domain"/>
    <property type="match status" value="1"/>
</dbReference>
<dbReference type="RefSeq" id="WP_205104400.1">
    <property type="nucleotide sequence ID" value="NZ_JACJJC010000026.1"/>
</dbReference>
<evidence type="ECO:0000313" key="8">
    <source>
        <dbReference type="Proteomes" id="UP000715095"/>
    </source>
</evidence>
<dbReference type="InterPro" id="IPR011006">
    <property type="entry name" value="CheY-like_superfamily"/>
</dbReference>
<dbReference type="SUPFAM" id="SSF52172">
    <property type="entry name" value="CheY-like"/>
    <property type="match status" value="1"/>
</dbReference>
<accession>A0ABS2DUE4</accession>
<comment type="caution">
    <text evidence="7">The sequence shown here is derived from an EMBL/GenBank/DDBJ whole genome shotgun (WGS) entry which is preliminary data.</text>
</comment>
<dbReference type="Proteomes" id="UP000715095">
    <property type="component" value="Unassembled WGS sequence"/>
</dbReference>
<protein>
    <submittedName>
        <fullName evidence="7">Response regulator transcription factor</fullName>
    </submittedName>
</protein>
<dbReference type="PANTHER" id="PTHR44688">
    <property type="entry name" value="DNA-BINDING TRANSCRIPTIONAL ACTIVATOR DEVR_DOSR"/>
    <property type="match status" value="1"/>
</dbReference>
<feature type="modified residue" description="4-aspartylphosphate" evidence="4">
    <location>
        <position position="60"/>
    </location>
</feature>
<keyword evidence="3" id="KW-0804">Transcription</keyword>
<gene>
    <name evidence="7" type="ORF">H6A60_10550</name>
</gene>
<dbReference type="InterPro" id="IPR001789">
    <property type="entry name" value="Sig_transdc_resp-reg_receiver"/>
</dbReference>
<dbReference type="CDD" id="cd06170">
    <property type="entry name" value="LuxR_C_like"/>
    <property type="match status" value="1"/>
</dbReference>
<dbReference type="SMART" id="SM00421">
    <property type="entry name" value="HTH_LUXR"/>
    <property type="match status" value="1"/>
</dbReference>
<dbReference type="InterPro" id="IPR000792">
    <property type="entry name" value="Tscrpt_reg_LuxR_C"/>
</dbReference>
<dbReference type="Pfam" id="PF00072">
    <property type="entry name" value="Response_reg"/>
    <property type="match status" value="1"/>
</dbReference>
<reference evidence="7 8" key="1">
    <citation type="journal article" date="2021" name="Sci. Rep.">
        <title>The distribution of antibiotic resistance genes in chicken gut microbiota commensals.</title>
        <authorList>
            <person name="Juricova H."/>
            <person name="Matiasovicova J."/>
            <person name="Kubasova T."/>
            <person name="Cejkova D."/>
            <person name="Rychlik I."/>
        </authorList>
    </citation>
    <scope>NUCLEOTIDE SEQUENCE [LARGE SCALE GENOMIC DNA]</scope>
    <source>
        <strain evidence="7 8">An829</strain>
    </source>
</reference>
<dbReference type="Pfam" id="PF00196">
    <property type="entry name" value="GerE"/>
    <property type="match status" value="1"/>
</dbReference>
<name>A0ABS2DUE4_9BURK</name>
<dbReference type="InterPro" id="IPR016032">
    <property type="entry name" value="Sig_transdc_resp-reg_C-effctor"/>
</dbReference>
<dbReference type="PROSITE" id="PS50043">
    <property type="entry name" value="HTH_LUXR_2"/>
    <property type="match status" value="1"/>
</dbReference>
<evidence type="ECO:0000256" key="2">
    <source>
        <dbReference type="ARBA" id="ARBA00023125"/>
    </source>
</evidence>
<dbReference type="PROSITE" id="PS00622">
    <property type="entry name" value="HTH_LUXR_1"/>
    <property type="match status" value="1"/>
</dbReference>
<evidence type="ECO:0000313" key="7">
    <source>
        <dbReference type="EMBL" id="MBM6704914.1"/>
    </source>
</evidence>
<feature type="domain" description="HTH luxR-type" evidence="5">
    <location>
        <begin position="141"/>
        <end position="206"/>
    </location>
</feature>
<evidence type="ECO:0000256" key="1">
    <source>
        <dbReference type="ARBA" id="ARBA00023015"/>
    </source>
</evidence>
<dbReference type="Gene3D" id="3.40.50.2300">
    <property type="match status" value="1"/>
</dbReference>
<keyword evidence="8" id="KW-1185">Reference proteome</keyword>
<dbReference type="SUPFAM" id="SSF46894">
    <property type="entry name" value="C-terminal effector domain of the bipartite response regulators"/>
    <property type="match status" value="1"/>
</dbReference>
<organism evidence="7 8">
    <name type="scientific">Sutterella massiliensis</name>
    <dbReference type="NCBI Taxonomy" id="1816689"/>
    <lineage>
        <taxon>Bacteria</taxon>
        <taxon>Pseudomonadati</taxon>
        <taxon>Pseudomonadota</taxon>
        <taxon>Betaproteobacteria</taxon>
        <taxon>Burkholderiales</taxon>
        <taxon>Sutterellaceae</taxon>
        <taxon>Sutterella</taxon>
    </lineage>
</organism>
<keyword evidence="1" id="KW-0805">Transcription regulation</keyword>